<dbReference type="InterPro" id="IPR011008">
    <property type="entry name" value="Dimeric_a/b-barrel"/>
</dbReference>
<dbReference type="Pfam" id="PF05336">
    <property type="entry name" value="rhaM"/>
    <property type="match status" value="1"/>
</dbReference>
<dbReference type="Proteomes" id="UP000712157">
    <property type="component" value="Unassembled WGS sequence"/>
</dbReference>
<evidence type="ECO:0000313" key="2">
    <source>
        <dbReference type="Proteomes" id="UP000712157"/>
    </source>
</evidence>
<evidence type="ECO:0000313" key="1">
    <source>
        <dbReference type="EMBL" id="MBU9739531.1"/>
    </source>
</evidence>
<dbReference type="EMBL" id="JAHQCW010000064">
    <property type="protein sequence ID" value="MBU9739531.1"/>
    <property type="molecule type" value="Genomic_DNA"/>
</dbReference>
<accession>A0A949NGD5</accession>
<dbReference type="PANTHER" id="PTHR34389">
    <property type="entry name" value="L-RHAMNOSE MUTAROTASE"/>
    <property type="match status" value="1"/>
</dbReference>
<protein>
    <submittedName>
        <fullName evidence="1">L-rhamnose mutarotase</fullName>
    </submittedName>
</protein>
<dbReference type="AlphaFoldDB" id="A0A949NGD5"/>
<name>A0A949NGD5_9FIRM</name>
<proteinExistence type="predicted"/>
<dbReference type="SUPFAM" id="SSF54909">
    <property type="entry name" value="Dimeric alpha+beta barrel"/>
    <property type="match status" value="1"/>
</dbReference>
<dbReference type="RefSeq" id="WP_158345347.1">
    <property type="nucleotide sequence ID" value="NZ_JAHQCW010000064.1"/>
</dbReference>
<organism evidence="1 2">
    <name type="scientific">Diplocloster agilis</name>
    <dbReference type="NCBI Taxonomy" id="2850323"/>
    <lineage>
        <taxon>Bacteria</taxon>
        <taxon>Bacillati</taxon>
        <taxon>Bacillota</taxon>
        <taxon>Clostridia</taxon>
        <taxon>Lachnospirales</taxon>
        <taxon>Lachnospiraceae</taxon>
        <taxon>Diplocloster</taxon>
    </lineage>
</organism>
<gene>
    <name evidence="1" type="ORF">KTH89_23635</name>
</gene>
<dbReference type="Gene3D" id="3.30.70.100">
    <property type="match status" value="1"/>
</dbReference>
<sequence>MRRQVFGQIGKLKPDKIQEYIELHANTWPGVLETIHKCNLRNYSIFIQGDSVFSYYEYIGDDYDKDMALMEEDSITQEWWKHTRPCFIKYAITPDSEFYHDMQQIFYYE</sequence>
<keyword evidence="2" id="KW-1185">Reference proteome</keyword>
<dbReference type="GO" id="GO:0016857">
    <property type="term" value="F:racemase and epimerase activity, acting on carbohydrates and derivatives"/>
    <property type="evidence" value="ECO:0007669"/>
    <property type="project" value="InterPro"/>
</dbReference>
<comment type="caution">
    <text evidence="1">The sequence shown here is derived from an EMBL/GenBank/DDBJ whole genome shotgun (WGS) entry which is preliminary data.</text>
</comment>
<dbReference type="PANTHER" id="PTHR34389:SF2">
    <property type="entry name" value="L-RHAMNOSE MUTAROTASE"/>
    <property type="match status" value="1"/>
</dbReference>
<dbReference type="InterPro" id="IPR008000">
    <property type="entry name" value="Rham/fucose_mutarotase"/>
</dbReference>
<reference evidence="1" key="1">
    <citation type="submission" date="2021-06" db="EMBL/GenBank/DDBJ databases">
        <title>Description of novel taxa of the family Lachnospiraceae.</title>
        <authorList>
            <person name="Chaplin A.V."/>
            <person name="Sokolova S.R."/>
            <person name="Pikina A.P."/>
            <person name="Korzhanova M."/>
            <person name="Belova V."/>
            <person name="Korostin D."/>
            <person name="Efimov B.A."/>
        </authorList>
    </citation>
    <scope>NUCLEOTIDE SEQUENCE</scope>
    <source>
        <strain evidence="1">ASD5720</strain>
    </source>
</reference>